<evidence type="ECO:0000313" key="2">
    <source>
        <dbReference type="Proteomes" id="UP000785613"/>
    </source>
</evidence>
<reference evidence="1 2" key="1">
    <citation type="submission" date="2019-09" db="EMBL/GenBank/DDBJ databases">
        <title>Taxonomy of Antarctic Massilia spp.: description of Massilia rubra sp. nov., Massilia aquatica sp. nov., Massilia mucilaginosa sp. nov., Massilia frigida sp. nov. isolated from streams, lakes and regoliths.</title>
        <authorList>
            <person name="Holochova P."/>
            <person name="Sedlacek I."/>
            <person name="Kralova S."/>
            <person name="Maslanova I."/>
            <person name="Busse H.-J."/>
            <person name="Stankova E."/>
            <person name="Vrbovska V."/>
            <person name="Kovarovic V."/>
            <person name="Bartak M."/>
            <person name="Svec P."/>
            <person name="Pantucek R."/>
        </authorList>
    </citation>
    <scope>NUCLEOTIDE SEQUENCE [LARGE SCALE GENOMIC DNA]</scope>
    <source>
        <strain evidence="1 2">CCM 8692</strain>
    </source>
</reference>
<gene>
    <name evidence="1" type="ORF">F0185_03015</name>
</gene>
<dbReference type="EMBL" id="VUYU01000002">
    <property type="protein sequence ID" value="NHZ32562.1"/>
    <property type="molecule type" value="Genomic_DNA"/>
</dbReference>
<dbReference type="Proteomes" id="UP000785613">
    <property type="component" value="Unassembled WGS sequence"/>
</dbReference>
<sequence length="142" mass="15539">MSVRSYKDGAALRLSRGKMLDYFSGRFFIRGRDGGVDAANRWPAACSQLISTQRDAGARLRLLRENRTAIKFVYDAFMQAPGVMFRDMAGAAPLAIPVTDGHAFEDQTMGIHKVAIDRFADWPRDGVALTPVILVAIGAIHG</sequence>
<name>A0ABX0LEB2_9BURK</name>
<evidence type="ECO:0000313" key="1">
    <source>
        <dbReference type="EMBL" id="NHZ32562.1"/>
    </source>
</evidence>
<dbReference type="RefSeq" id="WP_223164438.1">
    <property type="nucleotide sequence ID" value="NZ_VUYU01000002.1"/>
</dbReference>
<organism evidence="1 2">
    <name type="scientific">Massilia rubra</name>
    <dbReference type="NCBI Taxonomy" id="2607910"/>
    <lineage>
        <taxon>Bacteria</taxon>
        <taxon>Pseudomonadati</taxon>
        <taxon>Pseudomonadota</taxon>
        <taxon>Betaproteobacteria</taxon>
        <taxon>Burkholderiales</taxon>
        <taxon>Oxalobacteraceae</taxon>
        <taxon>Telluria group</taxon>
        <taxon>Massilia</taxon>
    </lineage>
</organism>
<keyword evidence="2" id="KW-1185">Reference proteome</keyword>
<comment type="caution">
    <text evidence="1">The sequence shown here is derived from an EMBL/GenBank/DDBJ whole genome shotgun (WGS) entry which is preliminary data.</text>
</comment>
<proteinExistence type="predicted"/>
<protein>
    <submittedName>
        <fullName evidence="1">Uncharacterized protein</fullName>
    </submittedName>
</protein>
<accession>A0ABX0LEB2</accession>